<dbReference type="STRING" id="497965.Cyan7822_3768"/>
<dbReference type="AlphaFoldDB" id="E0UI52"/>
<evidence type="ECO:0000259" key="1">
    <source>
        <dbReference type="Pfam" id="PF01869"/>
    </source>
</evidence>
<dbReference type="Proteomes" id="UP000008206">
    <property type="component" value="Chromosome"/>
</dbReference>
<dbReference type="InterPro" id="IPR043129">
    <property type="entry name" value="ATPase_NBD"/>
</dbReference>
<dbReference type="EMBL" id="CP002198">
    <property type="protein sequence ID" value="ADN15704.1"/>
    <property type="molecule type" value="Genomic_DNA"/>
</dbReference>
<keyword evidence="3" id="KW-1185">Reference proteome</keyword>
<dbReference type="KEGG" id="cyj:Cyan7822_3768"/>
<proteinExistence type="predicted"/>
<feature type="domain" description="ATPase BadF/BadG/BcrA/BcrD type" evidence="1">
    <location>
        <begin position="5"/>
        <end position="310"/>
    </location>
</feature>
<dbReference type="eggNOG" id="COG2971">
    <property type="taxonomic scope" value="Bacteria"/>
</dbReference>
<dbReference type="HOGENOM" id="CLU_016274_1_1_3"/>
<dbReference type="Pfam" id="PF01869">
    <property type="entry name" value="BcrAD_BadFG"/>
    <property type="match status" value="1"/>
</dbReference>
<dbReference type="Gene3D" id="3.30.420.40">
    <property type="match status" value="2"/>
</dbReference>
<name>E0UI52_GLOV7</name>
<dbReference type="SUPFAM" id="SSF53067">
    <property type="entry name" value="Actin-like ATPase domain"/>
    <property type="match status" value="2"/>
</dbReference>
<dbReference type="InterPro" id="IPR002731">
    <property type="entry name" value="ATPase_BadF"/>
</dbReference>
<evidence type="ECO:0000313" key="2">
    <source>
        <dbReference type="EMBL" id="ADN15704.1"/>
    </source>
</evidence>
<dbReference type="CDD" id="cd24007">
    <property type="entry name" value="ASKHA_NBD_eukNAGK-like"/>
    <property type="match status" value="1"/>
</dbReference>
<dbReference type="InterPro" id="IPR052519">
    <property type="entry name" value="Euk-type_GlcNAc_Kinase"/>
</dbReference>
<reference evidence="3" key="1">
    <citation type="journal article" date="2011" name="MBio">
        <title>Novel metabolic attributes of the genus Cyanothece, comprising a group of unicellular nitrogen-fixing Cyanobacteria.</title>
        <authorList>
            <person name="Bandyopadhyay A."/>
            <person name="Elvitigala T."/>
            <person name="Welsh E."/>
            <person name="Stockel J."/>
            <person name="Liberton M."/>
            <person name="Min H."/>
            <person name="Sherman L.A."/>
            <person name="Pakrasi H.B."/>
        </authorList>
    </citation>
    <scope>NUCLEOTIDE SEQUENCE [LARGE SCALE GENOMIC DNA]</scope>
    <source>
        <strain evidence="3">PCC 7822</strain>
    </source>
</reference>
<accession>E0UI52</accession>
<dbReference type="RefSeq" id="WP_013323772.1">
    <property type="nucleotide sequence ID" value="NC_014501.1"/>
</dbReference>
<protein>
    <submittedName>
        <fullName evidence="2">ATPase BadF/BadG/BcrA/BcrD type</fullName>
    </submittedName>
</protein>
<gene>
    <name evidence="2" type="ordered locus">Cyan7822_3768</name>
</gene>
<evidence type="ECO:0000313" key="3">
    <source>
        <dbReference type="Proteomes" id="UP000008206"/>
    </source>
</evidence>
<sequence length="318" mass="34378">MNYVLGIDGGGSKTLCILMDENREIRGRGYGGCSNYHLVGEQKAFLAMETALEKATENLNKIEIKALGIGLAGVSRPQDFQVIQNWVKELQSSEKLPIKWSLLSGNIVISHDALIALVGGAAKAIGILVNAGTGSIIFGRNKRGEVKRVGGWGHLLGDEGSAYTIAIRGMKAALKGFDGSGEKTLLSAYFQQHLSLASLEDLVKTIYQKEWGVSEIASLAPLIDQVAVAGDLAAQKILEQTVNELVEGTKIVKKTLFSESEIIEIVTSGSVWQSQYPIRARFQALLEQHSPQIRVIQPRHEPAYGAALLALQTFNPLA</sequence>
<dbReference type="PANTHER" id="PTHR43190">
    <property type="entry name" value="N-ACETYL-D-GLUCOSAMINE KINASE"/>
    <property type="match status" value="1"/>
</dbReference>
<dbReference type="OrthoDB" id="9772633at2"/>
<organism evidence="2 3">
    <name type="scientific">Gloeothece verrucosa (strain PCC 7822)</name>
    <name type="common">Cyanothece sp. (strain PCC 7822)</name>
    <dbReference type="NCBI Taxonomy" id="497965"/>
    <lineage>
        <taxon>Bacteria</taxon>
        <taxon>Bacillati</taxon>
        <taxon>Cyanobacteriota</taxon>
        <taxon>Cyanophyceae</taxon>
        <taxon>Oscillatoriophycideae</taxon>
        <taxon>Chroococcales</taxon>
        <taxon>Aphanothecaceae</taxon>
        <taxon>Gloeothece</taxon>
        <taxon>Gloeothece verrucosa</taxon>
    </lineage>
</organism>
<dbReference type="PANTHER" id="PTHR43190:SF3">
    <property type="entry name" value="N-ACETYL-D-GLUCOSAMINE KINASE"/>
    <property type="match status" value="1"/>
</dbReference>